<keyword evidence="4" id="KW-1185">Reference proteome</keyword>
<dbReference type="SUPFAM" id="SSF57959">
    <property type="entry name" value="Leucine zipper domain"/>
    <property type="match status" value="1"/>
</dbReference>
<dbReference type="PANTHER" id="PTHR40618">
    <property type="entry name" value="B-ZIP TRANSCRIPTION FACTOR (EUROFUNG)-RELATED"/>
    <property type="match status" value="1"/>
</dbReference>
<dbReference type="EMBL" id="JAPVEA010000004">
    <property type="protein sequence ID" value="KAJ5456037.1"/>
    <property type="molecule type" value="Genomic_DNA"/>
</dbReference>
<reference evidence="3" key="1">
    <citation type="submission" date="2022-12" db="EMBL/GenBank/DDBJ databases">
        <authorList>
            <person name="Petersen C."/>
        </authorList>
    </citation>
    <scope>NUCLEOTIDE SEQUENCE</scope>
    <source>
        <strain evidence="3">IBT 16125</strain>
    </source>
</reference>
<feature type="coiled-coil region" evidence="1">
    <location>
        <begin position="43"/>
        <end position="70"/>
    </location>
</feature>
<keyword evidence="1" id="KW-0175">Coiled coil</keyword>
<accession>A0AAD6G5P8</accession>
<dbReference type="Proteomes" id="UP001213681">
    <property type="component" value="Unassembled WGS sequence"/>
</dbReference>
<dbReference type="Gene3D" id="1.20.5.170">
    <property type="match status" value="1"/>
</dbReference>
<feature type="region of interest" description="Disordered" evidence="2">
    <location>
        <begin position="1"/>
        <end position="32"/>
    </location>
</feature>
<evidence type="ECO:0000256" key="1">
    <source>
        <dbReference type="SAM" id="Coils"/>
    </source>
</evidence>
<gene>
    <name evidence="3" type="ORF">N7458_004301</name>
</gene>
<reference evidence="3" key="2">
    <citation type="journal article" date="2023" name="IMA Fungus">
        <title>Comparative genomic study of the Penicillium genus elucidates a diverse pangenome and 15 lateral gene transfer events.</title>
        <authorList>
            <person name="Petersen C."/>
            <person name="Sorensen T."/>
            <person name="Nielsen M.R."/>
            <person name="Sondergaard T.E."/>
            <person name="Sorensen J.L."/>
            <person name="Fitzpatrick D.A."/>
            <person name="Frisvad J.C."/>
            <person name="Nielsen K.L."/>
        </authorList>
    </citation>
    <scope>NUCLEOTIDE SEQUENCE</scope>
    <source>
        <strain evidence="3">IBT 16125</strain>
    </source>
</reference>
<evidence type="ECO:0000313" key="3">
    <source>
        <dbReference type="EMBL" id="KAJ5456037.1"/>
    </source>
</evidence>
<name>A0AAD6G5P8_9EURO</name>
<sequence>MIAKAKPDAPASRKRRRPRTVMDDEQTPDRLRKQLRVAQQVHLRRKEITIANLQSRVQELEAGIEKLSQSILSFSDLLFEADGLKKHPHVTSAFGTRRWYDAHQSFYGQKPNVSNQANTHLRQKSVNGNP</sequence>
<dbReference type="GeneID" id="81597926"/>
<dbReference type="InterPro" id="IPR046347">
    <property type="entry name" value="bZIP_sf"/>
</dbReference>
<evidence type="ECO:0000256" key="2">
    <source>
        <dbReference type="SAM" id="MobiDB-lite"/>
    </source>
</evidence>
<organism evidence="3 4">
    <name type="scientific">Penicillium daleae</name>
    <dbReference type="NCBI Taxonomy" id="63821"/>
    <lineage>
        <taxon>Eukaryota</taxon>
        <taxon>Fungi</taxon>
        <taxon>Dikarya</taxon>
        <taxon>Ascomycota</taxon>
        <taxon>Pezizomycotina</taxon>
        <taxon>Eurotiomycetes</taxon>
        <taxon>Eurotiomycetidae</taxon>
        <taxon>Eurotiales</taxon>
        <taxon>Aspergillaceae</taxon>
        <taxon>Penicillium</taxon>
    </lineage>
</organism>
<protein>
    <submittedName>
        <fullName evidence="3">Uncharacterized protein</fullName>
    </submittedName>
</protein>
<comment type="caution">
    <text evidence="3">The sequence shown here is derived from an EMBL/GenBank/DDBJ whole genome shotgun (WGS) entry which is preliminary data.</text>
</comment>
<dbReference type="AlphaFoldDB" id="A0AAD6G5P8"/>
<dbReference type="RefSeq" id="XP_056768410.1">
    <property type="nucleotide sequence ID" value="XM_056907683.1"/>
</dbReference>
<proteinExistence type="predicted"/>
<evidence type="ECO:0000313" key="4">
    <source>
        <dbReference type="Proteomes" id="UP001213681"/>
    </source>
</evidence>
<dbReference type="GO" id="GO:0003700">
    <property type="term" value="F:DNA-binding transcription factor activity"/>
    <property type="evidence" value="ECO:0007669"/>
    <property type="project" value="InterPro"/>
</dbReference>
<dbReference type="PANTHER" id="PTHR40618:SF1">
    <property type="entry name" value="B-ZIP TRANSCRIPTION FACTOR (EUROFUNG)"/>
    <property type="match status" value="1"/>
</dbReference>